<evidence type="ECO:0000313" key="3">
    <source>
        <dbReference type="Proteomes" id="UP000003494"/>
    </source>
</evidence>
<reference evidence="2" key="1">
    <citation type="submission" date="2009-04" db="EMBL/GenBank/DDBJ databases">
        <authorList>
            <person name="Weinstock G."/>
            <person name="Sodergren E."/>
            <person name="Clifton S."/>
            <person name="Fulton L."/>
            <person name="Fulton B."/>
            <person name="Courtney L."/>
            <person name="Fronick C."/>
            <person name="Harrison M."/>
            <person name="Strong C."/>
            <person name="Farmer C."/>
            <person name="Delahaunty K."/>
            <person name="Markovic C."/>
            <person name="Hall O."/>
            <person name="Minx P."/>
            <person name="Tomlinson C."/>
            <person name="Mitreva M."/>
            <person name="Nelson J."/>
            <person name="Hou S."/>
            <person name="Wollam A."/>
            <person name="Pepin K.H."/>
            <person name="Johnson M."/>
            <person name="Bhonagiri V."/>
            <person name="Nash W.E."/>
            <person name="Warren W."/>
            <person name="Chinwalla A."/>
            <person name="Mardis E.R."/>
            <person name="Wilson R.K."/>
        </authorList>
    </citation>
    <scope>NUCLEOTIDE SEQUENCE [LARGE SCALE GENOMIC DNA]</scope>
    <source>
        <strain evidence="2">DSM 14600</strain>
    </source>
</reference>
<gene>
    <name evidence="2" type="ORF">GCWU000342_01576</name>
</gene>
<dbReference type="HOGENOM" id="CLU_3047990_0_0_9"/>
<protein>
    <submittedName>
        <fullName evidence="2">Uncharacterized protein</fullName>
    </submittedName>
</protein>
<name>C4GC89_9FIRM</name>
<evidence type="ECO:0000256" key="1">
    <source>
        <dbReference type="SAM" id="MobiDB-lite"/>
    </source>
</evidence>
<feature type="compositionally biased region" description="Polar residues" evidence="1">
    <location>
        <begin position="34"/>
        <end position="43"/>
    </location>
</feature>
<dbReference type="EMBL" id="ACIP02000003">
    <property type="protein sequence ID" value="EEP28030.1"/>
    <property type="molecule type" value="Genomic_DNA"/>
</dbReference>
<proteinExistence type="predicted"/>
<accession>C4GC89</accession>
<organism evidence="2 3">
    <name type="scientific">Shuttleworthella satelles DSM 14600</name>
    <dbReference type="NCBI Taxonomy" id="626523"/>
    <lineage>
        <taxon>Bacteria</taxon>
        <taxon>Bacillati</taxon>
        <taxon>Bacillota</taxon>
        <taxon>Clostridia</taxon>
        <taxon>Lachnospirales</taxon>
        <taxon>Lachnospiraceae</taxon>
        <taxon>Shuttleworthella</taxon>
    </lineage>
</organism>
<sequence length="54" mass="6111">MRDGLIRRRDSAQSHLFPSISFGRLCLFLTARPSSVDSGCQSANRKRQDSLESR</sequence>
<dbReference type="AlphaFoldDB" id="C4GC89"/>
<comment type="caution">
    <text evidence="2">The sequence shown here is derived from an EMBL/GenBank/DDBJ whole genome shotgun (WGS) entry which is preliminary data.</text>
</comment>
<evidence type="ECO:0000313" key="2">
    <source>
        <dbReference type="EMBL" id="EEP28030.1"/>
    </source>
</evidence>
<keyword evidence="3" id="KW-1185">Reference proteome</keyword>
<dbReference type="Proteomes" id="UP000003494">
    <property type="component" value="Unassembled WGS sequence"/>
</dbReference>
<feature type="region of interest" description="Disordered" evidence="1">
    <location>
        <begin position="34"/>
        <end position="54"/>
    </location>
</feature>